<dbReference type="InterPro" id="IPR008144">
    <property type="entry name" value="Guanylate_kin-like_dom"/>
</dbReference>
<evidence type="ECO:0000259" key="13">
    <source>
        <dbReference type="PROSITE" id="PS50052"/>
    </source>
</evidence>
<dbReference type="HAMAP" id="MF_00328">
    <property type="entry name" value="Guanylate_kinase"/>
    <property type="match status" value="1"/>
</dbReference>
<dbReference type="Pfam" id="PF00625">
    <property type="entry name" value="Guanylate_kin"/>
    <property type="match status" value="1"/>
</dbReference>
<keyword evidence="5 11" id="KW-0808">Transferase</keyword>
<keyword evidence="6 11" id="KW-0547">Nucleotide-binding</keyword>
<evidence type="ECO:0000256" key="11">
    <source>
        <dbReference type="HAMAP-Rule" id="MF_00328"/>
    </source>
</evidence>
<proteinExistence type="inferred from homology"/>
<dbReference type="FunFam" id="3.30.63.10:FF:000002">
    <property type="entry name" value="Guanylate kinase 1"/>
    <property type="match status" value="1"/>
</dbReference>
<dbReference type="PANTHER" id="PTHR23117:SF13">
    <property type="entry name" value="GUANYLATE KINASE"/>
    <property type="match status" value="1"/>
</dbReference>
<dbReference type="SUPFAM" id="SSF52540">
    <property type="entry name" value="P-loop containing nucleoside triphosphate hydrolases"/>
    <property type="match status" value="1"/>
</dbReference>
<dbReference type="PANTHER" id="PTHR23117">
    <property type="entry name" value="GUANYLATE KINASE-RELATED"/>
    <property type="match status" value="1"/>
</dbReference>
<keyword evidence="7 11" id="KW-0418">Kinase</keyword>
<keyword evidence="11" id="KW-0963">Cytoplasm</keyword>
<dbReference type="InterPro" id="IPR020590">
    <property type="entry name" value="Guanylate_kinase_CS"/>
</dbReference>
<dbReference type="EMBL" id="MWWR01000007">
    <property type="protein sequence ID" value="OZG51561.1"/>
    <property type="molecule type" value="Genomic_DNA"/>
</dbReference>
<evidence type="ECO:0000313" key="15">
    <source>
        <dbReference type="Proteomes" id="UP000216725"/>
    </source>
</evidence>
<feature type="region of interest" description="Disordered" evidence="12">
    <location>
        <begin position="1"/>
        <end position="22"/>
    </location>
</feature>
<evidence type="ECO:0000256" key="1">
    <source>
        <dbReference type="ARBA" id="ARBA00003531"/>
    </source>
</evidence>
<protein>
    <recommendedName>
        <fullName evidence="4 11">Guanylate kinase</fullName>
        <ecNumber evidence="3 11">2.7.4.8</ecNumber>
    </recommendedName>
    <alternativeName>
        <fullName evidence="9 11">GMP kinase</fullName>
    </alternativeName>
</protein>
<feature type="binding site" evidence="11">
    <location>
        <begin position="36"/>
        <end position="43"/>
    </location>
    <ligand>
        <name>ATP</name>
        <dbReference type="ChEBI" id="CHEBI:30616"/>
    </ligand>
</feature>
<organism evidence="14 15">
    <name type="scientific">Pseudoscardovia radai</name>
    <dbReference type="NCBI Taxonomy" id="987066"/>
    <lineage>
        <taxon>Bacteria</taxon>
        <taxon>Bacillati</taxon>
        <taxon>Actinomycetota</taxon>
        <taxon>Actinomycetes</taxon>
        <taxon>Bifidobacteriales</taxon>
        <taxon>Bifidobacteriaceae</taxon>
        <taxon>Pseudoscardovia</taxon>
    </lineage>
</organism>
<dbReference type="GO" id="GO:0004385">
    <property type="term" value="F:GMP kinase activity"/>
    <property type="evidence" value="ECO:0007669"/>
    <property type="project" value="UniProtKB-UniRule"/>
</dbReference>
<comment type="subcellular location">
    <subcellularLocation>
        <location evidence="11">Cytoplasm</location>
    </subcellularLocation>
</comment>
<keyword evidence="15" id="KW-1185">Reference proteome</keyword>
<dbReference type="InterPro" id="IPR017665">
    <property type="entry name" value="Guanylate_kinase"/>
</dbReference>
<dbReference type="AlphaFoldDB" id="A0A261EXI1"/>
<dbReference type="SMART" id="SM00072">
    <property type="entry name" value="GuKc"/>
    <property type="match status" value="1"/>
</dbReference>
<keyword evidence="8 11" id="KW-0067">ATP-binding</keyword>
<reference evidence="14 15" key="1">
    <citation type="journal article" date="2017" name="BMC Genomics">
        <title>Comparative genomic and phylogenomic analyses of the Bifidobacteriaceae family.</title>
        <authorList>
            <person name="Lugli G.A."/>
            <person name="Milani C."/>
            <person name="Turroni F."/>
            <person name="Duranti S."/>
            <person name="Mancabelli L."/>
            <person name="Mangifesta M."/>
            <person name="Ferrario C."/>
            <person name="Modesto M."/>
            <person name="Mattarelli P."/>
            <person name="Jiri K."/>
            <person name="van Sinderen D."/>
            <person name="Ventura M."/>
        </authorList>
    </citation>
    <scope>NUCLEOTIDE SEQUENCE [LARGE SCALE GENOMIC DNA]</scope>
    <source>
        <strain evidence="14 15">DSM 24742</strain>
    </source>
</reference>
<evidence type="ECO:0000256" key="6">
    <source>
        <dbReference type="ARBA" id="ARBA00022741"/>
    </source>
</evidence>
<comment type="similarity">
    <text evidence="2 11">Belongs to the guanylate kinase family.</text>
</comment>
<evidence type="ECO:0000256" key="10">
    <source>
        <dbReference type="ARBA" id="ARBA00048594"/>
    </source>
</evidence>
<dbReference type="InterPro" id="IPR008145">
    <property type="entry name" value="GK/Ca_channel_bsu"/>
</dbReference>
<comment type="function">
    <text evidence="1 11">Essential for recycling GMP and indirectly, cGMP.</text>
</comment>
<dbReference type="PROSITE" id="PS50052">
    <property type="entry name" value="GUANYLATE_KINASE_2"/>
    <property type="match status" value="1"/>
</dbReference>
<dbReference type="EC" id="2.7.4.8" evidence="3 11"/>
<dbReference type="Gene3D" id="3.40.50.300">
    <property type="entry name" value="P-loop containing nucleotide triphosphate hydrolases"/>
    <property type="match status" value="1"/>
</dbReference>
<comment type="caution">
    <text evidence="14">The sequence shown here is derived from an EMBL/GenBank/DDBJ whole genome shotgun (WGS) entry which is preliminary data.</text>
</comment>
<evidence type="ECO:0000256" key="4">
    <source>
        <dbReference type="ARBA" id="ARBA00016296"/>
    </source>
</evidence>
<dbReference type="CDD" id="cd00071">
    <property type="entry name" value="GMPK"/>
    <property type="match status" value="1"/>
</dbReference>
<dbReference type="Proteomes" id="UP000216725">
    <property type="component" value="Unassembled WGS sequence"/>
</dbReference>
<dbReference type="GO" id="GO:0005829">
    <property type="term" value="C:cytosol"/>
    <property type="evidence" value="ECO:0007669"/>
    <property type="project" value="TreeGrafter"/>
</dbReference>
<evidence type="ECO:0000313" key="14">
    <source>
        <dbReference type="EMBL" id="OZG51561.1"/>
    </source>
</evidence>
<gene>
    <name evidence="11" type="primary">gmk</name>
    <name evidence="14" type="ORF">PSRA_0958</name>
</gene>
<dbReference type="InterPro" id="IPR027417">
    <property type="entry name" value="P-loop_NTPase"/>
</dbReference>
<evidence type="ECO:0000256" key="7">
    <source>
        <dbReference type="ARBA" id="ARBA00022777"/>
    </source>
</evidence>
<dbReference type="PROSITE" id="PS00856">
    <property type="entry name" value="GUANYLATE_KINASE_1"/>
    <property type="match status" value="1"/>
</dbReference>
<dbReference type="Gene3D" id="3.30.63.10">
    <property type="entry name" value="Guanylate Kinase phosphate binding domain"/>
    <property type="match status" value="1"/>
</dbReference>
<dbReference type="RefSeq" id="WP_094660780.1">
    <property type="nucleotide sequence ID" value="NZ_MWWR01000007.1"/>
</dbReference>
<dbReference type="GO" id="GO:0005524">
    <property type="term" value="F:ATP binding"/>
    <property type="evidence" value="ECO:0007669"/>
    <property type="project" value="UniProtKB-UniRule"/>
</dbReference>
<evidence type="ECO:0000256" key="8">
    <source>
        <dbReference type="ARBA" id="ARBA00022840"/>
    </source>
</evidence>
<sequence>MTDSATRATNTAATADDGTAEASAGGARRRLIVFSGPTAVGKGTVEKRLLERHPEIWVSVSATTRDRRPGETDGVDYHFVTEDEFADMERRGEFLETAVVHGMAHYGTPIKPLLDHMNAGIPTIVEIDLQGARRVRQRAKELGLDVVYVFLAPPTFEDLAKRLESRGTETPEQRAKRLETARVELAAEPEFDVVITNDEVDRAADELWSVIASEYGL</sequence>
<evidence type="ECO:0000256" key="9">
    <source>
        <dbReference type="ARBA" id="ARBA00030128"/>
    </source>
</evidence>
<accession>A0A261EXI1</accession>
<dbReference type="NCBIfam" id="TIGR03263">
    <property type="entry name" value="guanyl_kin"/>
    <property type="match status" value="1"/>
</dbReference>
<evidence type="ECO:0000256" key="5">
    <source>
        <dbReference type="ARBA" id="ARBA00022679"/>
    </source>
</evidence>
<comment type="catalytic activity">
    <reaction evidence="10 11">
        <text>GMP + ATP = GDP + ADP</text>
        <dbReference type="Rhea" id="RHEA:20780"/>
        <dbReference type="ChEBI" id="CHEBI:30616"/>
        <dbReference type="ChEBI" id="CHEBI:58115"/>
        <dbReference type="ChEBI" id="CHEBI:58189"/>
        <dbReference type="ChEBI" id="CHEBI:456216"/>
        <dbReference type="EC" id="2.7.4.8"/>
    </reaction>
</comment>
<evidence type="ECO:0000256" key="12">
    <source>
        <dbReference type="SAM" id="MobiDB-lite"/>
    </source>
</evidence>
<dbReference type="OrthoDB" id="9808150at2"/>
<evidence type="ECO:0000256" key="2">
    <source>
        <dbReference type="ARBA" id="ARBA00005790"/>
    </source>
</evidence>
<feature type="domain" description="Guanylate kinase-like" evidence="13">
    <location>
        <begin position="29"/>
        <end position="212"/>
    </location>
</feature>
<name>A0A261EXI1_9BIFI</name>
<evidence type="ECO:0000256" key="3">
    <source>
        <dbReference type="ARBA" id="ARBA00012961"/>
    </source>
</evidence>